<dbReference type="EMBL" id="KF669655">
    <property type="protein sequence ID" value="AGY47972.1"/>
    <property type="molecule type" value="Genomic_DNA"/>
</dbReference>
<dbReference type="InterPro" id="IPR016947">
    <property type="entry name" value="UCP030140"/>
</dbReference>
<dbReference type="GeneID" id="18158534"/>
<dbReference type="KEGG" id="vg:18158534"/>
<name>U5PZA9_9CAUD</name>
<dbReference type="CDD" id="cd11527">
    <property type="entry name" value="NTP-PPase_dUTPase"/>
    <property type="match status" value="1"/>
</dbReference>
<accession>U5PZA9</accession>
<dbReference type="RefSeq" id="YP_008770557.1">
    <property type="nucleotide sequence ID" value="NC_022764.1"/>
</dbReference>
<reference evidence="1 2" key="1">
    <citation type="journal article" date="2014" name="Genome Announc.">
        <title>Complete Genome of Bacillus megaterium Podophage Page.</title>
        <authorList>
            <person name="Lopez M.S."/>
            <person name="Hodde M.K."/>
            <person name="Chamakura K.R."/>
            <person name="Kuty Everett G.F."/>
        </authorList>
    </citation>
    <scope>NUCLEOTIDE SEQUENCE [LARGE SCALE GENOMIC DNA]</scope>
</reference>
<dbReference type="Pfam" id="PF08761">
    <property type="entry name" value="dUTPase_2"/>
    <property type="match status" value="2"/>
</dbReference>
<organism evidence="1 2">
    <name type="scientific">Bacillus phage Page</name>
    <dbReference type="NCBI Taxonomy" id="1406786"/>
    <lineage>
        <taxon>Viruses</taxon>
        <taxon>Duplodnaviria</taxon>
        <taxon>Heunggongvirae</taxon>
        <taxon>Uroviricota</taxon>
        <taxon>Caudoviricetes</taxon>
        <taxon>Pagevirus</taxon>
        <taxon>Pagevirus page</taxon>
    </lineage>
</organism>
<dbReference type="OrthoDB" id="7271at10239"/>
<dbReference type="InterPro" id="IPR014871">
    <property type="entry name" value="dUTPase/dCTP_pyrophosphatase"/>
</dbReference>
<protein>
    <submittedName>
        <fullName evidence="1">dUTPase</fullName>
    </submittedName>
</protein>
<keyword evidence="2" id="KW-1185">Reference proteome</keyword>
<dbReference type="PIRSF" id="PIRSF030140">
    <property type="entry name" value="UCP030140"/>
    <property type="match status" value="1"/>
</dbReference>
<dbReference type="SUPFAM" id="SSF101386">
    <property type="entry name" value="all-alpha NTP pyrophosphatases"/>
    <property type="match status" value="1"/>
</dbReference>
<sequence length="199" mass="23189">MNLKELFEIQAGLDAEILKNHPIQPGEDRLEKKHAALLVELGEMFNEWRAFKFWSNDQTPRKEISCSKCFAKGYIRISFDLEPPKCPACNGKGVIDKVLSELVDCLHFVLSIGLEHEFDTKLNMVIEPILFSRSDDGNNIIAQFIELLKVEWELVGRHYKEGLELFIGFCEMLGYTWEQVREAYLIKNQENHYRQMNGY</sequence>
<dbReference type="Gene3D" id="1.10.4010.10">
    <property type="entry name" value="Type II deoxyuridine triphosphatase"/>
    <property type="match status" value="1"/>
</dbReference>
<proteinExistence type="predicted"/>
<dbReference type="Proteomes" id="UP000017653">
    <property type="component" value="Segment"/>
</dbReference>
<evidence type="ECO:0000313" key="1">
    <source>
        <dbReference type="EMBL" id="AGY47972.1"/>
    </source>
</evidence>
<gene>
    <name evidence="1" type="ORF">Page_50</name>
</gene>
<evidence type="ECO:0000313" key="2">
    <source>
        <dbReference type="Proteomes" id="UP000017653"/>
    </source>
</evidence>